<name>A0A8S4ALT9_9TELE</name>
<evidence type="ECO:0000313" key="2">
    <source>
        <dbReference type="EMBL" id="CAG5893285.1"/>
    </source>
</evidence>
<sequence length="541" mass="62645">MGDRRRSFQASWYESHPWVEYSVIMDSAYCYACRHFSPPSISGSVFDSPSGFRNWKKATEREGGFSVHSKSDRHKQAMIAWKDYQRALKANTTLENLLNQEHSKQVKENREYIKTIGEVILLTARQNIAQRGHDESEESNNRGNFREILEIVANHDAAVKHRLTSIHHAKYTSKTIQSEVLNCLAEMVRSEIIEEVKSSQYFSIMADETKDVSKQEKISYVLRELQKLSDTRWACRFMALRNIMDRLLALKRVLQEMALEHRGEKSSEARVTLRKLFGETKLLSDMLQSSTVDLSRAADLVEGNSPFFDNLWDEVLTICEQCDAATQSLAKRQRTKSSRLREYHILSSVGQREQVCDKETYRSSFFYPVIDCMLSELSRRFSKTNCELMSCIQSLNPKSDAFLKDTTLFEFGRLYDANIEALGPELNQFRRLLETKLKSHEIENPSDTVELIRFIEPYKDVFCQLFRLCKIAVALPVSSATCERSFSKLRLVKTYLRSTITDERLSSLGMLSIESRRAKALDLDAFVDYFARNHKRRILLL</sequence>
<evidence type="ECO:0000259" key="1">
    <source>
        <dbReference type="SMART" id="SM00597"/>
    </source>
</evidence>
<gene>
    <name evidence="2" type="ORF">MMEN_LOCUS6516</name>
</gene>
<dbReference type="InterPro" id="IPR025398">
    <property type="entry name" value="DUF4371"/>
</dbReference>
<dbReference type="Proteomes" id="UP000677803">
    <property type="component" value="Unassembled WGS sequence"/>
</dbReference>
<dbReference type="OrthoDB" id="1739706at2759"/>
<feature type="non-terminal residue" evidence="2">
    <location>
        <position position="541"/>
    </location>
</feature>
<dbReference type="InterPro" id="IPR006580">
    <property type="entry name" value="Znf_TTF"/>
</dbReference>
<organism evidence="2 3">
    <name type="scientific">Menidia menidia</name>
    <name type="common">Atlantic silverside</name>
    <dbReference type="NCBI Taxonomy" id="238744"/>
    <lineage>
        <taxon>Eukaryota</taxon>
        <taxon>Metazoa</taxon>
        <taxon>Chordata</taxon>
        <taxon>Craniata</taxon>
        <taxon>Vertebrata</taxon>
        <taxon>Euteleostomi</taxon>
        <taxon>Actinopterygii</taxon>
        <taxon>Neopterygii</taxon>
        <taxon>Teleostei</taxon>
        <taxon>Neoteleostei</taxon>
        <taxon>Acanthomorphata</taxon>
        <taxon>Ovalentaria</taxon>
        <taxon>Atherinomorphae</taxon>
        <taxon>Atheriniformes</taxon>
        <taxon>Atherinopsidae</taxon>
        <taxon>Menidiinae</taxon>
        <taxon>Menidia</taxon>
    </lineage>
</organism>
<evidence type="ECO:0000313" key="3">
    <source>
        <dbReference type="Proteomes" id="UP000677803"/>
    </source>
</evidence>
<dbReference type="Pfam" id="PF14291">
    <property type="entry name" value="DUF4371"/>
    <property type="match status" value="1"/>
</dbReference>
<dbReference type="InterPro" id="IPR008906">
    <property type="entry name" value="HATC_C_dom"/>
</dbReference>
<comment type="caution">
    <text evidence="2">The sequence shown here is derived from an EMBL/GenBank/DDBJ whole genome shotgun (WGS) entry which is preliminary data.</text>
</comment>
<reference evidence="2" key="1">
    <citation type="submission" date="2021-05" db="EMBL/GenBank/DDBJ databases">
        <authorList>
            <person name="Tigano A."/>
        </authorList>
    </citation>
    <scope>NUCLEOTIDE SEQUENCE</scope>
</reference>
<dbReference type="PANTHER" id="PTHR45749:SF37">
    <property type="entry name" value="OS05G0311600 PROTEIN"/>
    <property type="match status" value="1"/>
</dbReference>
<protein>
    <submittedName>
        <fullName evidence="2">(Atlantic silverside) hypothetical protein</fullName>
    </submittedName>
</protein>
<dbReference type="PANTHER" id="PTHR45749">
    <property type="match status" value="1"/>
</dbReference>
<dbReference type="SUPFAM" id="SSF53098">
    <property type="entry name" value="Ribonuclease H-like"/>
    <property type="match status" value="1"/>
</dbReference>
<dbReference type="Pfam" id="PF05699">
    <property type="entry name" value="Dimer_Tnp_hAT"/>
    <property type="match status" value="1"/>
</dbReference>
<dbReference type="AlphaFoldDB" id="A0A8S4ALT9"/>
<proteinExistence type="predicted"/>
<dbReference type="EMBL" id="CAJRST010005736">
    <property type="protein sequence ID" value="CAG5893285.1"/>
    <property type="molecule type" value="Genomic_DNA"/>
</dbReference>
<dbReference type="InterPro" id="IPR012337">
    <property type="entry name" value="RNaseH-like_sf"/>
</dbReference>
<keyword evidence="3" id="KW-1185">Reference proteome</keyword>
<dbReference type="SMART" id="SM00597">
    <property type="entry name" value="ZnF_TTF"/>
    <property type="match status" value="1"/>
</dbReference>
<accession>A0A8S4ALT9</accession>
<feature type="domain" description="TTF-type" evidence="1">
    <location>
        <begin position="4"/>
        <end position="93"/>
    </location>
</feature>
<dbReference type="GO" id="GO:0046983">
    <property type="term" value="F:protein dimerization activity"/>
    <property type="evidence" value="ECO:0007669"/>
    <property type="project" value="InterPro"/>
</dbReference>